<evidence type="ECO:0000256" key="4">
    <source>
        <dbReference type="ARBA" id="ARBA00023136"/>
    </source>
</evidence>
<gene>
    <name evidence="8" type="ORF">BKA03_002196</name>
</gene>
<dbReference type="EMBL" id="JACBZO010000001">
    <property type="protein sequence ID" value="NYI42077.1"/>
    <property type="molecule type" value="Genomic_DNA"/>
</dbReference>
<evidence type="ECO:0000256" key="2">
    <source>
        <dbReference type="ARBA" id="ARBA00022692"/>
    </source>
</evidence>
<keyword evidence="4 6" id="KW-0472">Membrane</keyword>
<feature type="domain" description="Mechanosensitive ion channel MscS" evidence="7">
    <location>
        <begin position="176"/>
        <end position="242"/>
    </location>
</feature>
<protein>
    <submittedName>
        <fullName evidence="8">Small-conductance mechanosensitive channel</fullName>
    </submittedName>
</protein>
<feature type="region of interest" description="Disordered" evidence="5">
    <location>
        <begin position="344"/>
        <end position="367"/>
    </location>
</feature>
<dbReference type="RefSeq" id="WP_062076243.1">
    <property type="nucleotide sequence ID" value="NZ_BBRC01000022.1"/>
</dbReference>
<keyword evidence="3 6" id="KW-1133">Transmembrane helix</keyword>
<dbReference type="OrthoDB" id="9792218at2"/>
<evidence type="ECO:0000259" key="7">
    <source>
        <dbReference type="Pfam" id="PF00924"/>
    </source>
</evidence>
<keyword evidence="9" id="KW-1185">Reference proteome</keyword>
<dbReference type="SUPFAM" id="SSF50182">
    <property type="entry name" value="Sm-like ribonucleoproteins"/>
    <property type="match status" value="1"/>
</dbReference>
<evidence type="ECO:0000256" key="3">
    <source>
        <dbReference type="ARBA" id="ARBA00022989"/>
    </source>
</evidence>
<dbReference type="Proteomes" id="UP000547973">
    <property type="component" value="Unassembled WGS sequence"/>
</dbReference>
<feature type="region of interest" description="Disordered" evidence="5">
    <location>
        <begin position="387"/>
        <end position="414"/>
    </location>
</feature>
<dbReference type="PANTHER" id="PTHR30566">
    <property type="entry name" value="YNAI-RELATED MECHANOSENSITIVE ION CHANNEL"/>
    <property type="match status" value="1"/>
</dbReference>
<name>A0A7Z0CKP9_9MICO</name>
<dbReference type="Gene3D" id="2.30.30.60">
    <property type="match status" value="1"/>
</dbReference>
<dbReference type="InterPro" id="IPR010920">
    <property type="entry name" value="LSM_dom_sf"/>
</dbReference>
<feature type="transmembrane region" description="Helical" evidence="6">
    <location>
        <begin position="51"/>
        <end position="68"/>
    </location>
</feature>
<feature type="transmembrane region" description="Helical" evidence="6">
    <location>
        <begin position="127"/>
        <end position="148"/>
    </location>
</feature>
<reference evidence="8 9" key="1">
    <citation type="submission" date="2020-07" db="EMBL/GenBank/DDBJ databases">
        <title>Sequencing the genomes of 1000 actinobacteria strains.</title>
        <authorList>
            <person name="Klenk H.-P."/>
        </authorList>
    </citation>
    <scope>NUCLEOTIDE SEQUENCE [LARGE SCALE GENOMIC DNA]</scope>
    <source>
        <strain evidence="8 9">DSM 19970</strain>
    </source>
</reference>
<evidence type="ECO:0000313" key="8">
    <source>
        <dbReference type="EMBL" id="NYI42077.1"/>
    </source>
</evidence>
<dbReference type="InterPro" id="IPR023408">
    <property type="entry name" value="MscS_beta-dom_sf"/>
</dbReference>
<dbReference type="Pfam" id="PF00924">
    <property type="entry name" value="MS_channel_2nd"/>
    <property type="match status" value="1"/>
</dbReference>
<dbReference type="Gene3D" id="1.10.287.1260">
    <property type="match status" value="1"/>
</dbReference>
<dbReference type="PANTHER" id="PTHR30566:SF25">
    <property type="entry name" value="INNER MEMBRANE PROTEIN"/>
    <property type="match status" value="1"/>
</dbReference>
<dbReference type="GO" id="GO:0016020">
    <property type="term" value="C:membrane"/>
    <property type="evidence" value="ECO:0007669"/>
    <property type="project" value="UniProtKB-SubCell"/>
</dbReference>
<feature type="transmembrane region" description="Helical" evidence="6">
    <location>
        <begin position="12"/>
        <end position="30"/>
    </location>
</feature>
<keyword evidence="2 6" id="KW-0812">Transmembrane</keyword>
<organism evidence="8 9">
    <name type="scientific">Demequina lutea</name>
    <dbReference type="NCBI Taxonomy" id="431489"/>
    <lineage>
        <taxon>Bacteria</taxon>
        <taxon>Bacillati</taxon>
        <taxon>Actinomycetota</taxon>
        <taxon>Actinomycetes</taxon>
        <taxon>Micrococcales</taxon>
        <taxon>Demequinaceae</taxon>
        <taxon>Demequina</taxon>
    </lineage>
</organism>
<accession>A0A7Z0CKP9</accession>
<dbReference type="AlphaFoldDB" id="A0A7Z0CKP9"/>
<dbReference type="GO" id="GO:0055085">
    <property type="term" value="P:transmembrane transport"/>
    <property type="evidence" value="ECO:0007669"/>
    <property type="project" value="InterPro"/>
</dbReference>
<feature type="transmembrane region" description="Helical" evidence="6">
    <location>
        <begin position="154"/>
        <end position="173"/>
    </location>
</feature>
<feature type="transmembrane region" description="Helical" evidence="6">
    <location>
        <begin position="80"/>
        <end position="106"/>
    </location>
</feature>
<sequence>MIDNWLDLAKTTGIGVGSAVLVALVVHLALHLAGRRLAWARNLVASARRPFWTLLLWMGLWVGSAPTLKAKDWWPTASHLFTIGAIAIVAWLLVALVSYVADLALGRHRIDIPHNIAVRRLRTQTMIMRRVMTALVIVIAIGAALFTFNAVRALGASILASAGIISVVAGLAAQSVLANMFAGIQLVFSNALRVDDVIVAENEWGRVEEITLSYVVLRLWDDRRLVLPCTYFTSTPYQNWTREGSELLGAVEFDLDWRVSPQRMREHLKVVLAETPLYDGRTCVLQVTDATKGYVHVRILATAKDAPSLWDLRCYVREAMLLWIQSESPDAAPAQRILMADASDGADAEPARPKPRAKKTPVPEHVSDAGLFTGSIQAVERASLFMHGQPREDVGDDDPAWQHDTEPLIPRVPD</sequence>
<dbReference type="InterPro" id="IPR006685">
    <property type="entry name" value="MscS_channel_2nd"/>
</dbReference>
<evidence type="ECO:0000256" key="5">
    <source>
        <dbReference type="SAM" id="MobiDB-lite"/>
    </source>
</evidence>
<proteinExistence type="predicted"/>
<evidence type="ECO:0000256" key="6">
    <source>
        <dbReference type="SAM" id="Phobius"/>
    </source>
</evidence>
<comment type="caution">
    <text evidence="8">The sequence shown here is derived from an EMBL/GenBank/DDBJ whole genome shotgun (WGS) entry which is preliminary data.</text>
</comment>
<comment type="subcellular location">
    <subcellularLocation>
        <location evidence="1">Membrane</location>
    </subcellularLocation>
</comment>
<evidence type="ECO:0000313" key="9">
    <source>
        <dbReference type="Proteomes" id="UP000547973"/>
    </source>
</evidence>
<evidence type="ECO:0000256" key="1">
    <source>
        <dbReference type="ARBA" id="ARBA00004370"/>
    </source>
</evidence>